<keyword evidence="1" id="KW-0732">Signal</keyword>
<organism evidence="2 3">
    <name type="scientific">Pocillopora meandrina</name>
    <dbReference type="NCBI Taxonomy" id="46732"/>
    <lineage>
        <taxon>Eukaryota</taxon>
        <taxon>Metazoa</taxon>
        <taxon>Cnidaria</taxon>
        <taxon>Anthozoa</taxon>
        <taxon>Hexacorallia</taxon>
        <taxon>Scleractinia</taxon>
        <taxon>Astrocoeniina</taxon>
        <taxon>Pocilloporidae</taxon>
        <taxon>Pocillopora</taxon>
    </lineage>
</organism>
<feature type="chain" id="PRO_5043885840" description="TNFR-Cys domain-containing protein" evidence="1">
    <location>
        <begin position="24"/>
        <end position="144"/>
    </location>
</feature>
<accession>A0AAU9W220</accession>
<comment type="caution">
    <text evidence="2">The sequence shown here is derived from an EMBL/GenBank/DDBJ whole genome shotgun (WGS) entry which is preliminary data.</text>
</comment>
<evidence type="ECO:0008006" key="4">
    <source>
        <dbReference type="Google" id="ProtNLM"/>
    </source>
</evidence>
<evidence type="ECO:0000256" key="1">
    <source>
        <dbReference type="SAM" id="SignalP"/>
    </source>
</evidence>
<protein>
    <recommendedName>
        <fullName evidence="4">TNFR-Cys domain-containing protein</fullName>
    </recommendedName>
</protein>
<sequence>FFRQIYLVIVLLGVTSWSLQVSSCPTVSSLTPQKTLKRLRRHFMFVSRTATTLKSAPRTSRQTTRDGTVQLPGTSRCPWSWGLDDDPNRFPRFLTKAVCPNCTSSCREVRYSLKGLVQDCDVRTGERVWMWTVVELTTAFVYDP</sequence>
<dbReference type="InterPro" id="IPR029034">
    <property type="entry name" value="Cystine-knot_cytokine"/>
</dbReference>
<dbReference type="Proteomes" id="UP001159428">
    <property type="component" value="Unassembled WGS sequence"/>
</dbReference>
<proteinExistence type="predicted"/>
<evidence type="ECO:0000313" key="3">
    <source>
        <dbReference type="Proteomes" id="UP001159428"/>
    </source>
</evidence>
<feature type="non-terminal residue" evidence="2">
    <location>
        <position position="1"/>
    </location>
</feature>
<gene>
    <name evidence="2" type="ORF">PMEA_00033610</name>
</gene>
<evidence type="ECO:0000313" key="2">
    <source>
        <dbReference type="EMBL" id="CAH3045560.1"/>
    </source>
</evidence>
<dbReference type="SUPFAM" id="SSF57501">
    <property type="entry name" value="Cystine-knot cytokines"/>
    <property type="match status" value="1"/>
</dbReference>
<reference evidence="2 3" key="1">
    <citation type="submission" date="2022-05" db="EMBL/GenBank/DDBJ databases">
        <authorList>
            <consortium name="Genoscope - CEA"/>
            <person name="William W."/>
        </authorList>
    </citation>
    <scope>NUCLEOTIDE SEQUENCE [LARGE SCALE GENOMIC DNA]</scope>
</reference>
<feature type="signal peptide" evidence="1">
    <location>
        <begin position="1"/>
        <end position="23"/>
    </location>
</feature>
<dbReference type="EMBL" id="CALNXJ010000008">
    <property type="protein sequence ID" value="CAH3045560.1"/>
    <property type="molecule type" value="Genomic_DNA"/>
</dbReference>
<dbReference type="AlphaFoldDB" id="A0AAU9W220"/>
<name>A0AAU9W220_9CNID</name>
<keyword evidence="3" id="KW-1185">Reference proteome</keyword>
<dbReference type="Gene3D" id="2.10.90.10">
    <property type="entry name" value="Cystine-knot cytokines"/>
    <property type="match status" value="1"/>
</dbReference>